<dbReference type="InterPro" id="IPR038416">
    <property type="entry name" value="Ribosom_S30AE_C_sf"/>
</dbReference>
<protein>
    <submittedName>
        <fullName evidence="4">Ribosome hibernation promotion factor</fullName>
    </submittedName>
</protein>
<dbReference type="InterPro" id="IPR050574">
    <property type="entry name" value="HPF/YfiA_ribosome-assoc"/>
</dbReference>
<dbReference type="GO" id="GO:0045900">
    <property type="term" value="P:negative regulation of translational elongation"/>
    <property type="evidence" value="ECO:0007669"/>
    <property type="project" value="TreeGrafter"/>
</dbReference>
<reference evidence="4" key="1">
    <citation type="submission" date="2019-08" db="EMBL/GenBank/DDBJ databases">
        <authorList>
            <person name="Kucharzyk K."/>
            <person name="Murdoch R.W."/>
            <person name="Higgins S."/>
            <person name="Loffler F."/>
        </authorList>
    </citation>
    <scope>NUCLEOTIDE SEQUENCE</scope>
</reference>
<keyword evidence="1" id="KW-0810">Translation regulation</keyword>
<name>A0A645FY75_9ZZZZ</name>
<dbReference type="GO" id="GO:0022627">
    <property type="term" value="C:cytosolic small ribosomal subunit"/>
    <property type="evidence" value="ECO:0007669"/>
    <property type="project" value="TreeGrafter"/>
</dbReference>
<dbReference type="PANTHER" id="PTHR33231:SF1">
    <property type="entry name" value="30S RIBOSOMAL PROTEIN"/>
    <property type="match status" value="1"/>
</dbReference>
<dbReference type="AlphaFoldDB" id="A0A645FY75"/>
<proteinExistence type="inferred from homology"/>
<evidence type="ECO:0000259" key="3">
    <source>
        <dbReference type="Pfam" id="PF16321"/>
    </source>
</evidence>
<feature type="domain" description="Sigma 54 modulation/S30EA ribosomal protein C-terminal" evidence="3">
    <location>
        <begin position="122"/>
        <end position="177"/>
    </location>
</feature>
<dbReference type="Gene3D" id="3.30.160.100">
    <property type="entry name" value="Ribosome hibernation promotion factor-like"/>
    <property type="match status" value="1"/>
</dbReference>
<dbReference type="GO" id="GO:0043024">
    <property type="term" value="F:ribosomal small subunit binding"/>
    <property type="evidence" value="ECO:0007669"/>
    <property type="project" value="TreeGrafter"/>
</dbReference>
<dbReference type="Pfam" id="PF02482">
    <property type="entry name" value="Ribosomal_S30AE"/>
    <property type="match status" value="1"/>
</dbReference>
<gene>
    <name evidence="4" type="primary">hpf_21</name>
    <name evidence="4" type="ORF">SDC9_166754</name>
</gene>
<evidence type="ECO:0000313" key="4">
    <source>
        <dbReference type="EMBL" id="MPN19385.1"/>
    </source>
</evidence>
<dbReference type="NCBIfam" id="TIGR00741">
    <property type="entry name" value="yfiA"/>
    <property type="match status" value="1"/>
</dbReference>
<dbReference type="InterPro" id="IPR036567">
    <property type="entry name" value="RHF-like"/>
</dbReference>
<dbReference type="Gene3D" id="3.30.505.50">
    <property type="entry name" value="Sigma 54 modulation/S30EA ribosomal protein, C-terminal domain"/>
    <property type="match status" value="1"/>
</dbReference>
<dbReference type="InterPro" id="IPR003489">
    <property type="entry name" value="RHF/RaiA"/>
</dbReference>
<evidence type="ECO:0000256" key="2">
    <source>
        <dbReference type="SAM" id="Coils"/>
    </source>
</evidence>
<comment type="caution">
    <text evidence="4">The sequence shown here is derived from an EMBL/GenBank/DDBJ whole genome shotgun (WGS) entry which is preliminary data.</text>
</comment>
<dbReference type="InterPro" id="IPR032528">
    <property type="entry name" value="Ribosom_S30AE_C"/>
</dbReference>
<dbReference type="HAMAP" id="MF_00839">
    <property type="entry name" value="HPF"/>
    <property type="match status" value="1"/>
</dbReference>
<feature type="coiled-coil region" evidence="2">
    <location>
        <begin position="72"/>
        <end position="99"/>
    </location>
</feature>
<evidence type="ECO:0000256" key="1">
    <source>
        <dbReference type="ARBA" id="ARBA00022845"/>
    </source>
</evidence>
<dbReference type="InterPro" id="IPR034694">
    <property type="entry name" value="HPF_long/plastid"/>
</dbReference>
<dbReference type="SUPFAM" id="SSF69754">
    <property type="entry name" value="Ribosome binding protein Y (YfiA homologue)"/>
    <property type="match status" value="1"/>
</dbReference>
<accession>A0A645FY75</accession>
<keyword evidence="2" id="KW-0175">Coiled coil</keyword>
<dbReference type="PANTHER" id="PTHR33231">
    <property type="entry name" value="30S RIBOSOMAL PROTEIN"/>
    <property type="match status" value="1"/>
</dbReference>
<dbReference type="EMBL" id="VSSQ01066931">
    <property type="protein sequence ID" value="MPN19385.1"/>
    <property type="molecule type" value="Genomic_DNA"/>
</dbReference>
<dbReference type="CDD" id="cd00552">
    <property type="entry name" value="RaiA"/>
    <property type="match status" value="1"/>
</dbReference>
<dbReference type="Pfam" id="PF16321">
    <property type="entry name" value="Ribosom_S30AE_C"/>
    <property type="match status" value="1"/>
</dbReference>
<organism evidence="4">
    <name type="scientific">bioreactor metagenome</name>
    <dbReference type="NCBI Taxonomy" id="1076179"/>
    <lineage>
        <taxon>unclassified sequences</taxon>
        <taxon>metagenomes</taxon>
        <taxon>ecological metagenomes</taxon>
    </lineage>
</organism>
<sequence>MKGSIYFKDMRNSDALEDLMVKKLSKLDKYFKSEADAKVTMSTIKKTNFKVEVLIPFNGLFLRAEETTDDMHKSIDRVVEKIERQLRRYKTKIEKRHTKESVRFPDFNQAAFAENAEPVPGEEEPRIVRTKSFELKPMTEEEAILQMELLGHDFYVFEDLSGITSVIYKRKDGNYGLIERATI</sequence>